<dbReference type="EMBL" id="JAFEMO010000008">
    <property type="protein sequence ID" value="KAH7565840.1"/>
    <property type="molecule type" value="Genomic_DNA"/>
</dbReference>
<sequence length="159" mass="16999">MAADDIIRLCEGLTLSADEQNAVNITGEEKSEGARKIALCLCDESNFNGDSSILPYGAWMRASNPGKSQPSWYNRRNQSPPKPNPPRHGQGNTHSDQYHDGKTAFHETANDLNASNIVSSSPGESKAMAVSAAASSEGKTNQMDVSTAATTLIFQQQEG</sequence>
<protein>
    <submittedName>
        <fullName evidence="2">Uncharacterized protein</fullName>
    </submittedName>
</protein>
<accession>A0ABQ8HNA5</accession>
<proteinExistence type="predicted"/>
<keyword evidence="3" id="KW-1185">Reference proteome</keyword>
<evidence type="ECO:0000256" key="1">
    <source>
        <dbReference type="SAM" id="MobiDB-lite"/>
    </source>
</evidence>
<comment type="caution">
    <text evidence="2">The sequence shown here is derived from an EMBL/GenBank/DDBJ whole genome shotgun (WGS) entry which is preliminary data.</text>
</comment>
<feature type="compositionally biased region" description="Polar residues" evidence="1">
    <location>
        <begin position="65"/>
        <end position="79"/>
    </location>
</feature>
<dbReference type="Proteomes" id="UP000827721">
    <property type="component" value="Unassembled WGS sequence"/>
</dbReference>
<evidence type="ECO:0000313" key="2">
    <source>
        <dbReference type="EMBL" id="KAH7565840.1"/>
    </source>
</evidence>
<name>A0ABQ8HNA5_9ROSI</name>
<reference evidence="2 3" key="1">
    <citation type="submission" date="2021-02" db="EMBL/GenBank/DDBJ databases">
        <title>Plant Genome Project.</title>
        <authorList>
            <person name="Zhang R.-G."/>
        </authorList>
    </citation>
    <scope>NUCLEOTIDE SEQUENCE [LARGE SCALE GENOMIC DNA]</scope>
    <source>
        <tissue evidence="2">Leaves</tissue>
    </source>
</reference>
<gene>
    <name evidence="2" type="ORF">JRO89_XS08G0024500</name>
</gene>
<feature type="compositionally biased region" description="Low complexity" evidence="1">
    <location>
        <begin position="125"/>
        <end position="136"/>
    </location>
</feature>
<feature type="compositionally biased region" description="Basic and acidic residues" evidence="1">
    <location>
        <begin position="96"/>
        <end position="109"/>
    </location>
</feature>
<evidence type="ECO:0000313" key="3">
    <source>
        <dbReference type="Proteomes" id="UP000827721"/>
    </source>
</evidence>
<feature type="compositionally biased region" description="Polar residues" evidence="1">
    <location>
        <begin position="110"/>
        <end position="123"/>
    </location>
</feature>
<feature type="region of interest" description="Disordered" evidence="1">
    <location>
        <begin position="56"/>
        <end position="144"/>
    </location>
</feature>
<organism evidence="2 3">
    <name type="scientific">Xanthoceras sorbifolium</name>
    <dbReference type="NCBI Taxonomy" id="99658"/>
    <lineage>
        <taxon>Eukaryota</taxon>
        <taxon>Viridiplantae</taxon>
        <taxon>Streptophyta</taxon>
        <taxon>Embryophyta</taxon>
        <taxon>Tracheophyta</taxon>
        <taxon>Spermatophyta</taxon>
        <taxon>Magnoliopsida</taxon>
        <taxon>eudicotyledons</taxon>
        <taxon>Gunneridae</taxon>
        <taxon>Pentapetalae</taxon>
        <taxon>rosids</taxon>
        <taxon>malvids</taxon>
        <taxon>Sapindales</taxon>
        <taxon>Sapindaceae</taxon>
        <taxon>Xanthoceroideae</taxon>
        <taxon>Xanthoceras</taxon>
    </lineage>
</organism>